<evidence type="ECO:0000313" key="2">
    <source>
        <dbReference type="EMBL" id="GII22522.1"/>
    </source>
</evidence>
<dbReference type="EMBL" id="BOON01000018">
    <property type="protein sequence ID" value="GII22522.1"/>
    <property type="molecule type" value="Genomic_DNA"/>
</dbReference>
<feature type="compositionally biased region" description="Polar residues" evidence="1">
    <location>
        <begin position="67"/>
        <end position="80"/>
    </location>
</feature>
<evidence type="ECO:0000256" key="1">
    <source>
        <dbReference type="SAM" id="MobiDB-lite"/>
    </source>
</evidence>
<accession>A0A8J3WZT1</accession>
<sequence>MAANGVYNQNRAGALRDWIASCIRDIGRVVEIAAELRAGQQAVVTDGHGTVSGRSNRFPSRRHPNDSGATPCSTLITSTTHPRHRSYWSLETDRNAKFDRAKHHGTTVSANS</sequence>
<dbReference type="AlphaFoldDB" id="A0A8J3WZT1"/>
<organism evidence="2 3">
    <name type="scientific">Planosporangium mesophilum</name>
    <dbReference type="NCBI Taxonomy" id="689768"/>
    <lineage>
        <taxon>Bacteria</taxon>
        <taxon>Bacillati</taxon>
        <taxon>Actinomycetota</taxon>
        <taxon>Actinomycetes</taxon>
        <taxon>Micromonosporales</taxon>
        <taxon>Micromonosporaceae</taxon>
        <taxon>Planosporangium</taxon>
    </lineage>
</organism>
<proteinExistence type="predicted"/>
<dbReference type="Proteomes" id="UP000599074">
    <property type="component" value="Unassembled WGS sequence"/>
</dbReference>
<feature type="region of interest" description="Disordered" evidence="1">
    <location>
        <begin position="46"/>
        <end position="84"/>
    </location>
</feature>
<comment type="caution">
    <text evidence="2">The sequence shown here is derived from an EMBL/GenBank/DDBJ whole genome shotgun (WGS) entry which is preliminary data.</text>
</comment>
<protein>
    <submittedName>
        <fullName evidence="2">Uncharacterized protein</fullName>
    </submittedName>
</protein>
<dbReference type="RefSeq" id="WP_168114529.1">
    <property type="nucleotide sequence ID" value="NZ_BOON01000018.1"/>
</dbReference>
<reference evidence="2" key="1">
    <citation type="submission" date="2021-01" db="EMBL/GenBank/DDBJ databases">
        <title>Whole genome shotgun sequence of Planosporangium mesophilum NBRC 109066.</title>
        <authorList>
            <person name="Komaki H."/>
            <person name="Tamura T."/>
        </authorList>
    </citation>
    <scope>NUCLEOTIDE SEQUENCE</scope>
    <source>
        <strain evidence="2">NBRC 109066</strain>
    </source>
</reference>
<name>A0A8J3WZT1_9ACTN</name>
<gene>
    <name evidence="2" type="ORF">Pme01_21190</name>
</gene>
<evidence type="ECO:0000313" key="3">
    <source>
        <dbReference type="Proteomes" id="UP000599074"/>
    </source>
</evidence>
<keyword evidence="3" id="KW-1185">Reference proteome</keyword>